<name>A0A8C4QGL7_EPTBU</name>
<accession>A0A8C4QGL7</accession>
<evidence type="ECO:0000313" key="3">
    <source>
        <dbReference type="Proteomes" id="UP000694388"/>
    </source>
</evidence>
<feature type="compositionally biased region" description="Low complexity" evidence="1">
    <location>
        <begin position="208"/>
        <end position="221"/>
    </location>
</feature>
<dbReference type="AlphaFoldDB" id="A0A8C4QGL7"/>
<feature type="region of interest" description="Disordered" evidence="1">
    <location>
        <begin position="20"/>
        <end position="58"/>
    </location>
</feature>
<dbReference type="PANTHER" id="PTHR22045:SF6">
    <property type="entry name" value="PROLINE AND SERINE-RICH PROTEIN 3"/>
    <property type="match status" value="1"/>
</dbReference>
<feature type="compositionally biased region" description="Basic and acidic residues" evidence="1">
    <location>
        <begin position="602"/>
        <end position="621"/>
    </location>
</feature>
<proteinExistence type="predicted"/>
<dbReference type="PANTHER" id="PTHR22045">
    <property type="entry name" value="PROLINE AND SERINE-RICH PROTEIN 3"/>
    <property type="match status" value="1"/>
</dbReference>
<reference evidence="2" key="2">
    <citation type="submission" date="2025-09" db="UniProtKB">
        <authorList>
            <consortium name="Ensembl"/>
        </authorList>
    </citation>
    <scope>IDENTIFICATION</scope>
</reference>
<evidence type="ECO:0000313" key="2">
    <source>
        <dbReference type="Ensembl" id="ENSEBUP00000014493.1"/>
    </source>
</evidence>
<dbReference type="Ensembl" id="ENSEBUT00000015069.1">
    <property type="protein sequence ID" value="ENSEBUP00000014493.1"/>
    <property type="gene ID" value="ENSEBUG00000009094.1"/>
</dbReference>
<organism evidence="2 3">
    <name type="scientific">Eptatretus burgeri</name>
    <name type="common">Inshore hagfish</name>
    <dbReference type="NCBI Taxonomy" id="7764"/>
    <lineage>
        <taxon>Eukaryota</taxon>
        <taxon>Metazoa</taxon>
        <taxon>Chordata</taxon>
        <taxon>Craniata</taxon>
        <taxon>Vertebrata</taxon>
        <taxon>Cyclostomata</taxon>
        <taxon>Myxini</taxon>
        <taxon>Myxiniformes</taxon>
        <taxon>Myxinidae</taxon>
        <taxon>Eptatretinae</taxon>
        <taxon>Eptatretus</taxon>
    </lineage>
</organism>
<dbReference type="Proteomes" id="UP000694388">
    <property type="component" value="Unplaced"/>
</dbReference>
<reference evidence="2" key="1">
    <citation type="submission" date="2025-08" db="UniProtKB">
        <authorList>
            <consortium name="Ensembl"/>
        </authorList>
    </citation>
    <scope>IDENTIFICATION</scope>
</reference>
<protein>
    <submittedName>
        <fullName evidence="2">Uncharacterized protein</fullName>
    </submittedName>
</protein>
<feature type="compositionally biased region" description="Basic and acidic residues" evidence="1">
    <location>
        <begin position="630"/>
        <end position="657"/>
    </location>
</feature>
<evidence type="ECO:0000256" key="1">
    <source>
        <dbReference type="SAM" id="MobiDB-lite"/>
    </source>
</evidence>
<feature type="region of interest" description="Disordered" evidence="1">
    <location>
        <begin position="87"/>
        <end position="106"/>
    </location>
</feature>
<feature type="region of interest" description="Disordered" evidence="1">
    <location>
        <begin position="584"/>
        <end position="661"/>
    </location>
</feature>
<feature type="region of interest" description="Disordered" evidence="1">
    <location>
        <begin position="191"/>
        <end position="241"/>
    </location>
</feature>
<keyword evidence="3" id="KW-1185">Reference proteome</keyword>
<dbReference type="InterPro" id="IPR037646">
    <property type="entry name" value="PROSER3"/>
</dbReference>
<sequence length="788" mass="86827">MGGEAMSVIATKSTILRSSEALFSSGRNNPFRKPTQRPSHYHPSPEKTSQSHLEMPLGPSPKCLMSSKDGLACHGIKSRIPVVAASPPTRQAPARRGKTGERAAQGRVIGSSKKRLHGHVDTTHSTRGVNASERKMLVKHDDDVIRDTEVCVKPDAVTLDGRSSAVGDRDALRAQGREEVQSGEPLVRVDQHEPHVGGTSPDFPPLLPSSSCSLSRPTMSSNSKPHTVFENAEEVPSRQPSIRVDQHEPCMGGSWPRLSEPDFSVGVGQAASSECSSWSDIYGAAVLDSCDDSSGRHLRERSRHVTLPSQMKSNTDGINKEWKAIQRTTLDYDDEIQVRDLQKRAEQLLEKSSNQIVNGATSERRHKTNAVPEPLGASSAQCVNTSPCLSSAGAGEELLSGWHHACHAVVPPKGDIRPEDDVLYQWRLRRQTEMANEDLRNRLARLSQCADTPLSDRLVYVLPRTPTVGAFVGHRPRIMPATETFPSMTPHLHLTYDLVPCSALQSGLGHVVEQRAVGGSDGRLAGDAGHCCDQLVADKGEGRSFNHDKVAGRGRERISGKDDKLKNSKIVKEFEQSKGVANRRDVLGDRPGNETMNRTRRGKLDSGNKVINEQRDDEVVKESVGQVWRRSGEWHKKSARDKRTGKAQPKRDGERQQHQMVNTTTQGCTKMAPPERSPIHATLGKVIMDRLFTSSPLAENPTRFQEPPFVNEEMTSSTETMEGTSFSTPSAFDVLELAEDSDGSEFPDDKLLHLLRKQRASVLHKLRHINKKLLDIEQVRNRDTNPAP</sequence>